<dbReference type="Proteomes" id="UP000491168">
    <property type="component" value="Unassembled WGS sequence"/>
</dbReference>
<dbReference type="RefSeq" id="WP_008667097.1">
    <property type="nucleotide sequence ID" value="NZ_CZBL01000009.1"/>
</dbReference>
<dbReference type="Proteomes" id="UP000095725">
    <property type="component" value="Unassembled WGS sequence"/>
</dbReference>
<reference evidence="2 4" key="2">
    <citation type="journal article" date="2019" name="Nat. Med.">
        <title>A library of human gut bacterial isolates paired with longitudinal multiomics data enables mechanistic microbiome research.</title>
        <authorList>
            <person name="Poyet M."/>
            <person name="Groussin M."/>
            <person name="Gibbons S.M."/>
            <person name="Avila-Pacheco J."/>
            <person name="Jiang X."/>
            <person name="Kearney S.M."/>
            <person name="Perrotta A.R."/>
            <person name="Berdy B."/>
            <person name="Zhao S."/>
            <person name="Lieberman T.D."/>
            <person name="Swanson P.K."/>
            <person name="Smith M."/>
            <person name="Roesemann S."/>
            <person name="Alexander J.E."/>
            <person name="Rich S.A."/>
            <person name="Livny J."/>
            <person name="Vlamakis H."/>
            <person name="Clish C."/>
            <person name="Bullock K."/>
            <person name="Deik A."/>
            <person name="Scott J."/>
            <person name="Pierce K.A."/>
            <person name="Xavier R.J."/>
            <person name="Alm E.J."/>
        </authorList>
    </citation>
    <scope>NUCLEOTIDE SEQUENCE [LARGE SCALE GENOMIC DNA]</scope>
    <source>
        <strain evidence="2 4">BIOML-A21</strain>
    </source>
</reference>
<reference evidence="1 3" key="1">
    <citation type="submission" date="2015-09" db="EMBL/GenBank/DDBJ databases">
        <authorList>
            <consortium name="Pathogen Informatics"/>
        </authorList>
    </citation>
    <scope>NUCLEOTIDE SEQUENCE [LARGE SCALE GENOMIC DNA]</scope>
    <source>
        <strain evidence="1 3">2789STDY5834946</strain>
    </source>
</reference>
<name>A0A174V0X0_9BACE</name>
<proteinExistence type="predicted"/>
<evidence type="ECO:0000313" key="3">
    <source>
        <dbReference type="Proteomes" id="UP000095725"/>
    </source>
</evidence>
<evidence type="ECO:0000313" key="4">
    <source>
        <dbReference type="Proteomes" id="UP000491168"/>
    </source>
</evidence>
<dbReference type="AlphaFoldDB" id="A0A174V0X0"/>
<dbReference type="EMBL" id="CZBL01000009">
    <property type="protein sequence ID" value="CUQ27196.1"/>
    <property type="molecule type" value="Genomic_DNA"/>
</dbReference>
<accession>A0A174V0X0</accession>
<dbReference type="EMBL" id="VVYF01000020">
    <property type="protein sequence ID" value="KAA5488327.1"/>
    <property type="molecule type" value="Genomic_DNA"/>
</dbReference>
<sequence>MKRYYFELTDRSYNDLGAFIPDGYSKEVAVRQAKRWMAENSIVLATLIVNSLRTSNVLDVINIDILKTKI</sequence>
<evidence type="ECO:0000313" key="2">
    <source>
        <dbReference type="EMBL" id="KAA5488327.1"/>
    </source>
</evidence>
<organism evidence="1 3">
    <name type="scientific">Bacteroides caccae</name>
    <dbReference type="NCBI Taxonomy" id="47678"/>
    <lineage>
        <taxon>Bacteria</taxon>
        <taxon>Pseudomonadati</taxon>
        <taxon>Bacteroidota</taxon>
        <taxon>Bacteroidia</taxon>
        <taxon>Bacteroidales</taxon>
        <taxon>Bacteroidaceae</taxon>
        <taxon>Bacteroides</taxon>
    </lineage>
</organism>
<evidence type="ECO:0000313" key="1">
    <source>
        <dbReference type="EMBL" id="CUQ27196.1"/>
    </source>
</evidence>
<protein>
    <submittedName>
        <fullName evidence="1">Uncharacterized protein</fullName>
    </submittedName>
</protein>
<gene>
    <name evidence="1" type="ORF">ERS852558_02388</name>
    <name evidence="2" type="ORF">F2Y35_17850</name>
</gene>